<feature type="non-terminal residue" evidence="1">
    <location>
        <position position="54"/>
    </location>
</feature>
<comment type="caution">
    <text evidence="1">The sequence shown here is derived from an EMBL/GenBank/DDBJ whole genome shotgun (WGS) entry which is preliminary data.</text>
</comment>
<reference evidence="1" key="1">
    <citation type="journal article" date="2022" name="bioRxiv">
        <title>Sequencing and chromosome-scale assembly of the giantPleurodeles waltlgenome.</title>
        <authorList>
            <person name="Brown T."/>
            <person name="Elewa A."/>
            <person name="Iarovenko S."/>
            <person name="Subramanian E."/>
            <person name="Araus A.J."/>
            <person name="Petzold A."/>
            <person name="Susuki M."/>
            <person name="Suzuki K.-i.T."/>
            <person name="Hayashi T."/>
            <person name="Toyoda A."/>
            <person name="Oliveira C."/>
            <person name="Osipova E."/>
            <person name="Leigh N.D."/>
            <person name="Simon A."/>
            <person name="Yun M.H."/>
        </authorList>
    </citation>
    <scope>NUCLEOTIDE SEQUENCE</scope>
    <source>
        <strain evidence="1">20211129_DDA</strain>
        <tissue evidence="1">Liver</tissue>
    </source>
</reference>
<evidence type="ECO:0000313" key="1">
    <source>
        <dbReference type="EMBL" id="KAJ1091761.1"/>
    </source>
</evidence>
<dbReference type="Proteomes" id="UP001066276">
    <property type="component" value="Chromosome 11"/>
</dbReference>
<protein>
    <submittedName>
        <fullName evidence="1">Uncharacterized protein</fullName>
    </submittedName>
</protein>
<organism evidence="1 2">
    <name type="scientific">Pleurodeles waltl</name>
    <name type="common">Iberian ribbed newt</name>
    <dbReference type="NCBI Taxonomy" id="8319"/>
    <lineage>
        <taxon>Eukaryota</taxon>
        <taxon>Metazoa</taxon>
        <taxon>Chordata</taxon>
        <taxon>Craniata</taxon>
        <taxon>Vertebrata</taxon>
        <taxon>Euteleostomi</taxon>
        <taxon>Amphibia</taxon>
        <taxon>Batrachia</taxon>
        <taxon>Caudata</taxon>
        <taxon>Salamandroidea</taxon>
        <taxon>Salamandridae</taxon>
        <taxon>Pleurodelinae</taxon>
        <taxon>Pleurodeles</taxon>
    </lineage>
</organism>
<sequence length="54" mass="6148">SLICLCSFGLSDFQPQPPAVVLPARCPCLQCCRFLVSSLFYQRHVTEETFQRVI</sequence>
<evidence type="ECO:0000313" key="2">
    <source>
        <dbReference type="Proteomes" id="UP001066276"/>
    </source>
</evidence>
<feature type="non-terminal residue" evidence="1">
    <location>
        <position position="1"/>
    </location>
</feature>
<dbReference type="AlphaFoldDB" id="A0AAV7LJF7"/>
<accession>A0AAV7LJF7</accession>
<proteinExistence type="predicted"/>
<name>A0AAV7LJF7_PLEWA</name>
<dbReference type="EMBL" id="JANPWB010000015">
    <property type="protein sequence ID" value="KAJ1091761.1"/>
    <property type="molecule type" value="Genomic_DNA"/>
</dbReference>
<gene>
    <name evidence="1" type="ORF">NDU88_004878</name>
</gene>
<keyword evidence="2" id="KW-1185">Reference proteome</keyword>